<reference evidence="2 3" key="1">
    <citation type="submission" date="2017-09" db="EMBL/GenBank/DDBJ databases">
        <title>Large-scale bioinformatics analysis of Bacillus genomes uncovers conserved roles of natural products in bacterial physiology.</title>
        <authorList>
            <consortium name="Agbiome Team Llc"/>
            <person name="Bleich R.M."/>
            <person name="Grubbs K.J."/>
            <person name="Santa Maria K.C."/>
            <person name="Allen S.E."/>
            <person name="Farag S."/>
            <person name="Shank E.A."/>
            <person name="Bowers A."/>
        </authorList>
    </citation>
    <scope>NUCLEOTIDE SEQUENCE [LARGE SCALE GENOMIC DNA]</scope>
    <source>
        <strain evidence="2 3">AFS009893</strain>
    </source>
</reference>
<dbReference type="AlphaFoldDB" id="A0A2C3XYU8"/>
<dbReference type="InterPro" id="IPR001296">
    <property type="entry name" value="Glyco_trans_1"/>
</dbReference>
<comment type="caution">
    <text evidence="2">The sequence shown here is derived from an EMBL/GenBank/DDBJ whole genome shotgun (WGS) entry which is preliminary data.</text>
</comment>
<feature type="domain" description="Glycosyl transferase family 1" evidence="1">
    <location>
        <begin position="167"/>
        <end position="325"/>
    </location>
</feature>
<evidence type="ECO:0000259" key="1">
    <source>
        <dbReference type="Pfam" id="PF00534"/>
    </source>
</evidence>
<dbReference type="SUPFAM" id="SSF53756">
    <property type="entry name" value="UDP-Glycosyltransferase/glycogen phosphorylase"/>
    <property type="match status" value="1"/>
</dbReference>
<accession>A0A2C3XYU8</accession>
<dbReference type="CDD" id="cd03801">
    <property type="entry name" value="GT4_PimA-like"/>
    <property type="match status" value="1"/>
</dbReference>
<dbReference type="Gene3D" id="3.40.50.2000">
    <property type="entry name" value="Glycogen Phosphorylase B"/>
    <property type="match status" value="2"/>
</dbReference>
<gene>
    <name evidence="2" type="ORF">CN613_02435</name>
</gene>
<dbReference type="EMBL" id="NUDP01000008">
    <property type="protein sequence ID" value="PEM73084.1"/>
    <property type="molecule type" value="Genomic_DNA"/>
</dbReference>
<evidence type="ECO:0000313" key="2">
    <source>
        <dbReference type="EMBL" id="PEM73084.1"/>
    </source>
</evidence>
<dbReference type="GO" id="GO:0016757">
    <property type="term" value="F:glycosyltransferase activity"/>
    <property type="evidence" value="ECO:0007669"/>
    <property type="project" value="InterPro"/>
</dbReference>
<protein>
    <recommendedName>
        <fullName evidence="1">Glycosyl transferase family 1 domain-containing protein</fullName>
    </recommendedName>
</protein>
<dbReference type="RefSeq" id="WP_097847467.1">
    <property type="nucleotide sequence ID" value="NZ_NUAS01000019.1"/>
</dbReference>
<dbReference type="PANTHER" id="PTHR12526">
    <property type="entry name" value="GLYCOSYLTRANSFERASE"/>
    <property type="match status" value="1"/>
</dbReference>
<evidence type="ECO:0000313" key="3">
    <source>
        <dbReference type="Proteomes" id="UP000219775"/>
    </source>
</evidence>
<dbReference type="Proteomes" id="UP000219775">
    <property type="component" value="Unassembled WGS sequence"/>
</dbReference>
<organism evidence="2 3">
    <name type="scientific">Bacillus pseudomycoides</name>
    <dbReference type="NCBI Taxonomy" id="64104"/>
    <lineage>
        <taxon>Bacteria</taxon>
        <taxon>Bacillati</taxon>
        <taxon>Bacillota</taxon>
        <taxon>Bacilli</taxon>
        <taxon>Bacillales</taxon>
        <taxon>Bacillaceae</taxon>
        <taxon>Bacillus</taxon>
        <taxon>Bacillus cereus group</taxon>
    </lineage>
</organism>
<proteinExistence type="predicted"/>
<dbReference type="Pfam" id="PF00534">
    <property type="entry name" value="Glycos_transf_1"/>
    <property type="match status" value="1"/>
</dbReference>
<name>A0A2C3XYU8_9BACI</name>
<sequence length="354" mass="40253">MKINVLTVSSDLSVKGGITSVVKEITESISSKEINVRFLATHINGNPFKKIFFYIRALFRLFFYIKRYDIGIVHMHMSYRGSFYRKYFVYKISKLLKCKVVLHLHGSEFEIFYNTSSKLSKYMIVNLLDNVDVIIVLGDSWKSVISSIAPKSNVVILKNAVQLVNKSVKFNADNIRFLFLGALIKRKGIYDLIEAIKELDLSGFLKRQNIKFLIAGEGIESNDIRELTKNYHIEEYIEFLGWIKGSEKSEVLASTSVLILPSYNEGLPVAILEAMNYGIPVISTNVGSIGEVVKTNDTGVLIKPGDINGLVSAIKEIIQENKWNKMSIECKKIIKENHNSENFIEEIKTIYKMI</sequence>